<dbReference type="RefSeq" id="WP_133614325.1">
    <property type="nucleotide sequence ID" value="NZ_SNYW01000010.1"/>
</dbReference>
<feature type="transmembrane region" description="Helical" evidence="8">
    <location>
        <begin position="226"/>
        <end position="248"/>
    </location>
</feature>
<dbReference type="AlphaFoldDB" id="A0A4R6WPL4"/>
<evidence type="ECO:0000313" key="11">
    <source>
        <dbReference type="Proteomes" id="UP000295783"/>
    </source>
</evidence>
<evidence type="ECO:0000256" key="6">
    <source>
        <dbReference type="ARBA" id="ARBA00022989"/>
    </source>
</evidence>
<dbReference type="SUPFAM" id="SSF161098">
    <property type="entry name" value="MetI-like"/>
    <property type="match status" value="1"/>
</dbReference>
<gene>
    <name evidence="10" type="ORF">A8950_2865</name>
</gene>
<feature type="transmembrane region" description="Helical" evidence="8">
    <location>
        <begin position="131"/>
        <end position="153"/>
    </location>
</feature>
<dbReference type="PANTHER" id="PTHR42929">
    <property type="entry name" value="INNER MEMBRANE ABC TRANSPORTER PERMEASE PROTEIN YDCU-RELATED-RELATED"/>
    <property type="match status" value="1"/>
</dbReference>
<dbReference type="InterPro" id="IPR000515">
    <property type="entry name" value="MetI-like"/>
</dbReference>
<feature type="transmembrane region" description="Helical" evidence="8">
    <location>
        <begin position="96"/>
        <end position="119"/>
    </location>
</feature>
<keyword evidence="7 8" id="KW-0472">Membrane</keyword>
<reference evidence="10 11" key="1">
    <citation type="submission" date="2019-03" db="EMBL/GenBank/DDBJ databases">
        <title>Genomic Encyclopedia of Type Strains, Phase III (KMG-III): the genomes of soil and plant-associated and newly described type strains.</title>
        <authorList>
            <person name="Whitman W."/>
        </authorList>
    </citation>
    <scope>NUCLEOTIDE SEQUENCE [LARGE SCALE GENOMIC DNA]</scope>
    <source>
        <strain evidence="10 11">CGMCC 1.7660</strain>
    </source>
</reference>
<feature type="transmembrane region" description="Helical" evidence="8">
    <location>
        <begin position="183"/>
        <end position="205"/>
    </location>
</feature>
<keyword evidence="4" id="KW-1003">Cell membrane</keyword>
<evidence type="ECO:0000256" key="7">
    <source>
        <dbReference type="ARBA" id="ARBA00023136"/>
    </source>
</evidence>
<evidence type="ECO:0000256" key="8">
    <source>
        <dbReference type="RuleBase" id="RU363032"/>
    </source>
</evidence>
<accession>A0A4R6WPL4</accession>
<dbReference type="Proteomes" id="UP000295783">
    <property type="component" value="Unassembled WGS sequence"/>
</dbReference>
<dbReference type="GO" id="GO:0005886">
    <property type="term" value="C:plasma membrane"/>
    <property type="evidence" value="ECO:0007669"/>
    <property type="project" value="UniProtKB-SubCell"/>
</dbReference>
<feature type="domain" description="ABC transmembrane type-1" evidence="9">
    <location>
        <begin position="97"/>
        <end position="303"/>
    </location>
</feature>
<name>A0A4R6WPL4_9PROT</name>
<protein>
    <submittedName>
        <fullName evidence="10">Putrescine transport system permease protein</fullName>
    </submittedName>
</protein>
<dbReference type="Pfam" id="PF00528">
    <property type="entry name" value="BPD_transp_1"/>
    <property type="match status" value="1"/>
</dbReference>
<evidence type="ECO:0000256" key="4">
    <source>
        <dbReference type="ARBA" id="ARBA00022475"/>
    </source>
</evidence>
<evidence type="ECO:0000256" key="3">
    <source>
        <dbReference type="ARBA" id="ARBA00022448"/>
    </source>
</evidence>
<keyword evidence="6 8" id="KW-1133">Transmembrane helix</keyword>
<organism evidence="10 11">
    <name type="scientific">Dongia mobilis</name>
    <dbReference type="NCBI Taxonomy" id="578943"/>
    <lineage>
        <taxon>Bacteria</taxon>
        <taxon>Pseudomonadati</taxon>
        <taxon>Pseudomonadota</taxon>
        <taxon>Alphaproteobacteria</taxon>
        <taxon>Rhodospirillales</taxon>
        <taxon>Dongiaceae</taxon>
        <taxon>Dongia</taxon>
    </lineage>
</organism>
<dbReference type="PANTHER" id="PTHR42929:SF3">
    <property type="entry name" value="PUTRESCINE TRANSPORT SYSTEM PERMEASE PROTEIN POTH"/>
    <property type="match status" value="1"/>
</dbReference>
<feature type="transmembrane region" description="Helical" evidence="8">
    <location>
        <begin position="285"/>
        <end position="306"/>
    </location>
</feature>
<evidence type="ECO:0000256" key="2">
    <source>
        <dbReference type="ARBA" id="ARBA00007069"/>
    </source>
</evidence>
<sequence>MATDTTYQGSLPLGRQLHHIAMKLGLRPRTAVILVPYLWLMLFFVAPFLIVLKISFAQTIIAQPPYTPMFGPGSVPHEDLLLNYNRLFDDLLYINAYWSSLQLAFTSTVICLLIGYPMAYGIARCAPTTRALLLLAIILPFWTSFLIRVYAWMGILGKEGVLNNTLQALGIIDAPLNILYTPVAMYIGIVYTYLPFMILPLYANLEKMDLSLLEAAQDLGCRPWKAFCVITIPLSFPGIIAGSLLVFIPAVGEYVIPELLGGPNALMIGRVVYNEFAQNRDWPMSAAVAVAILLLLVIPIMLFQYFQNKAQEAPK</sequence>
<evidence type="ECO:0000259" key="9">
    <source>
        <dbReference type="PROSITE" id="PS50928"/>
    </source>
</evidence>
<dbReference type="CDD" id="cd06261">
    <property type="entry name" value="TM_PBP2"/>
    <property type="match status" value="1"/>
</dbReference>
<keyword evidence="5 8" id="KW-0812">Transmembrane</keyword>
<dbReference type="InterPro" id="IPR035906">
    <property type="entry name" value="MetI-like_sf"/>
</dbReference>
<comment type="caution">
    <text evidence="10">The sequence shown here is derived from an EMBL/GenBank/DDBJ whole genome shotgun (WGS) entry which is preliminary data.</text>
</comment>
<comment type="similarity">
    <text evidence="2">Belongs to the binding-protein-dependent transport system permease family. CysTW subfamily.</text>
</comment>
<dbReference type="OrthoDB" id="7915284at2"/>
<proteinExistence type="inferred from homology"/>
<dbReference type="Gene3D" id="1.10.3720.10">
    <property type="entry name" value="MetI-like"/>
    <property type="match status" value="1"/>
</dbReference>
<evidence type="ECO:0000256" key="1">
    <source>
        <dbReference type="ARBA" id="ARBA00004651"/>
    </source>
</evidence>
<keyword evidence="3 8" id="KW-0813">Transport</keyword>
<feature type="transmembrane region" description="Helical" evidence="8">
    <location>
        <begin position="31"/>
        <end position="56"/>
    </location>
</feature>
<comment type="subcellular location">
    <subcellularLocation>
        <location evidence="1 8">Cell membrane</location>
        <topology evidence="1 8">Multi-pass membrane protein</topology>
    </subcellularLocation>
</comment>
<dbReference type="GO" id="GO:0055085">
    <property type="term" value="P:transmembrane transport"/>
    <property type="evidence" value="ECO:0007669"/>
    <property type="project" value="InterPro"/>
</dbReference>
<evidence type="ECO:0000256" key="5">
    <source>
        <dbReference type="ARBA" id="ARBA00022692"/>
    </source>
</evidence>
<keyword evidence="11" id="KW-1185">Reference proteome</keyword>
<evidence type="ECO:0000313" key="10">
    <source>
        <dbReference type="EMBL" id="TDQ80995.1"/>
    </source>
</evidence>
<dbReference type="PROSITE" id="PS50928">
    <property type="entry name" value="ABC_TM1"/>
    <property type="match status" value="1"/>
</dbReference>
<dbReference type="EMBL" id="SNYW01000010">
    <property type="protein sequence ID" value="TDQ80995.1"/>
    <property type="molecule type" value="Genomic_DNA"/>
</dbReference>